<dbReference type="Proteomes" id="UP000321886">
    <property type="component" value="Unassembled WGS sequence"/>
</dbReference>
<dbReference type="PROSITE" id="PS51257">
    <property type="entry name" value="PROKAR_LIPOPROTEIN"/>
    <property type="match status" value="1"/>
</dbReference>
<reference evidence="1 2" key="1">
    <citation type="submission" date="2019-07" db="EMBL/GenBank/DDBJ databases">
        <title>Whole genome shotgun sequence of Halobacillus faecis NBRC 103569.</title>
        <authorList>
            <person name="Hosoyama A."/>
            <person name="Uohara A."/>
            <person name="Ohji S."/>
            <person name="Ichikawa N."/>
        </authorList>
    </citation>
    <scope>NUCLEOTIDE SEQUENCE [LARGE SCALE GENOMIC DNA]</scope>
    <source>
        <strain evidence="1 2">NBRC 103569</strain>
    </source>
</reference>
<protein>
    <recommendedName>
        <fullName evidence="3">Lipoprotein</fullName>
    </recommendedName>
</protein>
<gene>
    <name evidence="1" type="ORF">HFA01_05890</name>
</gene>
<sequence>MKNKIQITKYTLLIILVFILTGCINKSPEEAIKHGWSNEIKVNDIISRQETDGGTVFLFSAQDVEESGRFQKVGYAVLTGQNDKDWEFNVSDMTNITDDSFSARHSVLHYETEEGNVKEMPIVFGYLKNDNISAVTADVSDQEKEIEIISTDSGRYFYQVNAWGPIKLLNDNGEVIDRYGI</sequence>
<dbReference type="EMBL" id="BJYD01000004">
    <property type="protein sequence ID" value="GEN52327.1"/>
    <property type="molecule type" value="Genomic_DNA"/>
</dbReference>
<dbReference type="RefSeq" id="WP_146813069.1">
    <property type="nucleotide sequence ID" value="NZ_BJYD01000004.1"/>
</dbReference>
<evidence type="ECO:0000313" key="2">
    <source>
        <dbReference type="Proteomes" id="UP000321886"/>
    </source>
</evidence>
<comment type="caution">
    <text evidence="1">The sequence shown here is derived from an EMBL/GenBank/DDBJ whole genome shotgun (WGS) entry which is preliminary data.</text>
</comment>
<accession>A0A511WMN8</accession>
<evidence type="ECO:0008006" key="3">
    <source>
        <dbReference type="Google" id="ProtNLM"/>
    </source>
</evidence>
<name>A0A511WMN8_9BACI</name>
<organism evidence="1 2">
    <name type="scientific">Halobacillus faecis</name>
    <dbReference type="NCBI Taxonomy" id="360184"/>
    <lineage>
        <taxon>Bacteria</taxon>
        <taxon>Bacillati</taxon>
        <taxon>Bacillota</taxon>
        <taxon>Bacilli</taxon>
        <taxon>Bacillales</taxon>
        <taxon>Bacillaceae</taxon>
        <taxon>Halobacillus</taxon>
    </lineage>
</organism>
<dbReference type="AlphaFoldDB" id="A0A511WMN8"/>
<keyword evidence="2" id="KW-1185">Reference proteome</keyword>
<evidence type="ECO:0000313" key="1">
    <source>
        <dbReference type="EMBL" id="GEN52327.1"/>
    </source>
</evidence>
<proteinExistence type="predicted"/>
<dbReference type="OrthoDB" id="2966615at2"/>